<accession>A0A5M8FUN0</accession>
<evidence type="ECO:0000313" key="1">
    <source>
        <dbReference type="EMBL" id="KAA6187510.1"/>
    </source>
</evidence>
<reference evidence="1 2" key="1">
    <citation type="submission" date="2019-09" db="EMBL/GenBank/DDBJ databases">
        <title>Whole-genome sequence of the purple sulfur bacterium Thiohalocapsa marina DSM 19078.</title>
        <authorList>
            <person name="Kyndt J.A."/>
            <person name="Meyer T.E."/>
        </authorList>
    </citation>
    <scope>NUCLEOTIDE SEQUENCE [LARGE SCALE GENOMIC DNA]</scope>
    <source>
        <strain evidence="1 2">DSM 19078</strain>
    </source>
</reference>
<keyword evidence="2" id="KW-1185">Reference proteome</keyword>
<organism evidence="1 2">
    <name type="scientific">Thiohalocapsa marina</name>
    <dbReference type="NCBI Taxonomy" id="424902"/>
    <lineage>
        <taxon>Bacteria</taxon>
        <taxon>Pseudomonadati</taxon>
        <taxon>Pseudomonadota</taxon>
        <taxon>Gammaproteobacteria</taxon>
        <taxon>Chromatiales</taxon>
        <taxon>Chromatiaceae</taxon>
        <taxon>Thiohalocapsa</taxon>
    </lineage>
</organism>
<dbReference type="AlphaFoldDB" id="A0A5M8FUN0"/>
<dbReference type="EMBL" id="VWXX01000002">
    <property type="protein sequence ID" value="KAA6187510.1"/>
    <property type="molecule type" value="Genomic_DNA"/>
</dbReference>
<gene>
    <name evidence="1" type="ORF">F2Q65_02900</name>
</gene>
<dbReference type="NCBIfam" id="TIGR02532">
    <property type="entry name" value="IV_pilin_GFxxxE"/>
    <property type="match status" value="1"/>
</dbReference>
<dbReference type="OrthoDB" id="5296662at2"/>
<dbReference type="InterPro" id="IPR012902">
    <property type="entry name" value="N_methyl_site"/>
</dbReference>
<dbReference type="RefSeq" id="WP_150090261.1">
    <property type="nucleotide sequence ID" value="NZ_JBFUOH010000124.1"/>
</dbReference>
<dbReference type="Proteomes" id="UP000322981">
    <property type="component" value="Unassembled WGS sequence"/>
</dbReference>
<evidence type="ECO:0000313" key="2">
    <source>
        <dbReference type="Proteomes" id="UP000322981"/>
    </source>
</evidence>
<sequence>MLNAERRATRPKGATGFSLVELLVALVLGLLLAAGVAELSWNASRSFNRLNQEGLRIENARFALHLLSSDIEHAGFFGLYEPNEPKGSASAPPDPCEVINVAAAKLAFDDTHLLFPVVGYDSIPGSCSLTSWKAGTAILVVRRADTQSVTAVTESDLGYVYLKSDAQDAFFECFGDAAICGASISGTRYDWRRYHVDIYYIRTYSVPGDGIPTLVRKPLGQESDTPMIVDPESIIEGIEDMQLLFGVDATNDRVPDQYFSIVEMNTDVARWGDVVTVQLDLLARSIDPIVGHDDSAMLYRLGAKEPYNPGTYDPATQRDYRRSVLSEVVRLTNVAEREVLTP</sequence>
<dbReference type="PROSITE" id="PS00409">
    <property type="entry name" value="PROKAR_NTER_METHYL"/>
    <property type="match status" value="1"/>
</dbReference>
<dbReference type="InterPro" id="IPR032092">
    <property type="entry name" value="PilW"/>
</dbReference>
<proteinExistence type="predicted"/>
<protein>
    <submittedName>
        <fullName evidence="1">Prepilin-type N-terminal cleavage/methylation domain-containing protein</fullName>
    </submittedName>
</protein>
<dbReference type="GO" id="GO:0043683">
    <property type="term" value="P:type IV pilus assembly"/>
    <property type="evidence" value="ECO:0007669"/>
    <property type="project" value="InterPro"/>
</dbReference>
<dbReference type="Pfam" id="PF16074">
    <property type="entry name" value="PilW"/>
    <property type="match status" value="1"/>
</dbReference>
<comment type="caution">
    <text evidence="1">The sequence shown here is derived from an EMBL/GenBank/DDBJ whole genome shotgun (WGS) entry which is preliminary data.</text>
</comment>
<name>A0A5M8FUN0_9GAMM</name>
<dbReference type="Pfam" id="PF07963">
    <property type="entry name" value="N_methyl"/>
    <property type="match status" value="1"/>
</dbReference>